<evidence type="ECO:0000256" key="2">
    <source>
        <dbReference type="ARBA" id="ARBA00004861"/>
    </source>
</evidence>
<dbReference type="PANTHER" id="PTHR32119">
    <property type="entry name" value="OROTIDINE 5'-PHOSPHATE DECARBOXYLASE"/>
    <property type="match status" value="1"/>
</dbReference>
<feature type="active site" description="Proton donor" evidence="7">
    <location>
        <position position="68"/>
    </location>
</feature>
<feature type="active site" description="For OMPdecase activity" evidence="8">
    <location>
        <position position="68"/>
    </location>
</feature>
<evidence type="ECO:0000256" key="3">
    <source>
        <dbReference type="ARBA" id="ARBA00022793"/>
    </source>
</evidence>
<keyword evidence="13" id="KW-1185">Reference proteome</keyword>
<comment type="subunit">
    <text evidence="7">Homodimer.</text>
</comment>
<comment type="similarity">
    <text evidence="7">Belongs to the OMP decarboxylase family. Type 1 subfamily.</text>
</comment>
<dbReference type="EMBL" id="SMAK01000003">
    <property type="protein sequence ID" value="TCT11940.1"/>
    <property type="molecule type" value="Genomic_DNA"/>
</dbReference>
<sequence>MGSASMTARERLIIGLDIGTPEAAERMVERLGEAVSIYKIGMQLAFSGGLPLVRRLATAGKDVFLDMKLLDIPNTVGHAVEAIAAMGVTYTTIHAYPQAMRAAVAARGDARLRLLGVTVLTSLDAGDLAEAGYAGDVSDLVLRRAEQAAAIGMDGLICSPQEVAAIRARIGNALELVTPGIRPSGAAAGDQKRAATPTAAIRAGADRLVVARPVISAADPHAAARSIIAEIAAAVG</sequence>
<dbReference type="InterPro" id="IPR001754">
    <property type="entry name" value="OMPdeCOase_dom"/>
</dbReference>
<evidence type="ECO:0000256" key="9">
    <source>
        <dbReference type="PIRSR" id="PIRSR614732-2"/>
    </source>
</evidence>
<accession>A0A4R3ME57</accession>
<dbReference type="UniPathway" id="UPA00070">
    <property type="reaction ID" value="UER00120"/>
</dbReference>
<feature type="binding site" evidence="7 9">
    <location>
        <position position="17"/>
    </location>
    <ligand>
        <name>substrate</name>
    </ligand>
</feature>
<evidence type="ECO:0000259" key="11">
    <source>
        <dbReference type="SMART" id="SM00934"/>
    </source>
</evidence>
<organism evidence="12 13">
    <name type="scientific">Tepidamorphus gemmatus</name>
    <dbReference type="NCBI Taxonomy" id="747076"/>
    <lineage>
        <taxon>Bacteria</taxon>
        <taxon>Pseudomonadati</taxon>
        <taxon>Pseudomonadota</taxon>
        <taxon>Alphaproteobacteria</taxon>
        <taxon>Hyphomicrobiales</taxon>
        <taxon>Tepidamorphaceae</taxon>
        <taxon>Tepidamorphus</taxon>
    </lineage>
</organism>
<dbReference type="GO" id="GO:0044205">
    <property type="term" value="P:'de novo' UMP biosynthetic process"/>
    <property type="evidence" value="ECO:0007669"/>
    <property type="project" value="UniProtKB-UniRule"/>
</dbReference>
<feature type="active site" description="For OMPdecase activity" evidence="8">
    <location>
        <position position="66"/>
    </location>
</feature>
<feature type="binding site" evidence="7 9">
    <location>
        <position position="121"/>
    </location>
    <ligand>
        <name>substrate</name>
    </ligand>
</feature>
<comment type="caution">
    <text evidence="7">Lacks conserved residue(s) required for the propagation of feature annotation.</text>
</comment>
<dbReference type="PROSITE" id="PS00156">
    <property type="entry name" value="OMPDECASE"/>
    <property type="match status" value="1"/>
</dbReference>
<name>A0A4R3ME57_9HYPH</name>
<dbReference type="InterPro" id="IPR047596">
    <property type="entry name" value="OMPdecase_bac"/>
</dbReference>
<dbReference type="GO" id="GO:0004590">
    <property type="term" value="F:orotidine-5'-phosphate decarboxylase activity"/>
    <property type="evidence" value="ECO:0007669"/>
    <property type="project" value="UniProtKB-UniRule"/>
</dbReference>
<evidence type="ECO:0000256" key="10">
    <source>
        <dbReference type="RuleBase" id="RU000512"/>
    </source>
</evidence>
<feature type="binding site" evidence="7 9">
    <location>
        <position position="212"/>
    </location>
    <ligand>
        <name>substrate</name>
    </ligand>
</feature>
<dbReference type="CDD" id="cd04725">
    <property type="entry name" value="OMP_decarboxylase_like"/>
    <property type="match status" value="1"/>
</dbReference>
<comment type="pathway">
    <text evidence="2 7 10">Pyrimidine metabolism; UMP biosynthesis via de novo pathway; UMP from orotate: step 2/2.</text>
</comment>
<evidence type="ECO:0000256" key="8">
    <source>
        <dbReference type="PIRSR" id="PIRSR614732-1"/>
    </source>
</evidence>
<dbReference type="PANTHER" id="PTHR32119:SF2">
    <property type="entry name" value="OROTIDINE 5'-PHOSPHATE DECARBOXYLASE"/>
    <property type="match status" value="1"/>
</dbReference>
<gene>
    <name evidence="7" type="primary">pyrF</name>
    <name evidence="12" type="ORF">EDC22_103253</name>
</gene>
<reference evidence="12 13" key="1">
    <citation type="submission" date="2019-03" db="EMBL/GenBank/DDBJ databases">
        <title>Genomic Encyclopedia of Type Strains, Phase IV (KMG-IV): sequencing the most valuable type-strain genomes for metagenomic binning, comparative biology and taxonomic classification.</title>
        <authorList>
            <person name="Goeker M."/>
        </authorList>
    </citation>
    <scope>NUCLEOTIDE SEQUENCE [LARGE SCALE GENOMIC DNA]</scope>
    <source>
        <strain evidence="12 13">DSM 19345</strain>
    </source>
</reference>
<evidence type="ECO:0000256" key="6">
    <source>
        <dbReference type="ARBA" id="ARBA00049157"/>
    </source>
</evidence>
<evidence type="ECO:0000256" key="4">
    <source>
        <dbReference type="ARBA" id="ARBA00022975"/>
    </source>
</evidence>
<evidence type="ECO:0000313" key="12">
    <source>
        <dbReference type="EMBL" id="TCT11940.1"/>
    </source>
</evidence>
<dbReference type="AlphaFoldDB" id="A0A4R3ME57"/>
<feature type="binding site" evidence="7 9">
    <location>
        <position position="182"/>
    </location>
    <ligand>
        <name>substrate</name>
    </ligand>
</feature>
<keyword evidence="3 7" id="KW-0210">Decarboxylase</keyword>
<feature type="active site" description="For OMPdecase activity" evidence="8">
    <location>
        <position position="71"/>
    </location>
</feature>
<keyword evidence="5 7" id="KW-0456">Lyase</keyword>
<dbReference type="GO" id="GO:0006207">
    <property type="term" value="P:'de novo' pyrimidine nucleobase biosynthetic process"/>
    <property type="evidence" value="ECO:0007669"/>
    <property type="project" value="InterPro"/>
</dbReference>
<feature type="domain" description="Orotidine 5'-phosphate decarboxylase" evidence="11">
    <location>
        <begin position="11"/>
        <end position="227"/>
    </location>
</feature>
<dbReference type="Gene3D" id="3.20.20.70">
    <property type="entry name" value="Aldolase class I"/>
    <property type="match status" value="1"/>
</dbReference>
<feature type="binding site" evidence="7 9">
    <location>
        <position position="191"/>
    </location>
    <ligand>
        <name>substrate</name>
    </ligand>
</feature>
<evidence type="ECO:0000256" key="7">
    <source>
        <dbReference type="HAMAP-Rule" id="MF_01200"/>
    </source>
</evidence>
<dbReference type="SMART" id="SM00934">
    <property type="entry name" value="OMPdecase"/>
    <property type="match status" value="1"/>
</dbReference>
<comment type="catalytic activity">
    <reaction evidence="6 7 10">
        <text>orotidine 5'-phosphate + H(+) = UMP + CO2</text>
        <dbReference type="Rhea" id="RHEA:11596"/>
        <dbReference type="ChEBI" id="CHEBI:15378"/>
        <dbReference type="ChEBI" id="CHEBI:16526"/>
        <dbReference type="ChEBI" id="CHEBI:57538"/>
        <dbReference type="ChEBI" id="CHEBI:57865"/>
        <dbReference type="EC" id="4.1.1.23"/>
    </reaction>
</comment>
<evidence type="ECO:0000256" key="1">
    <source>
        <dbReference type="ARBA" id="ARBA00002356"/>
    </source>
</evidence>
<dbReference type="InterPro" id="IPR011060">
    <property type="entry name" value="RibuloseP-bd_barrel"/>
</dbReference>
<dbReference type="HAMAP" id="MF_01200_B">
    <property type="entry name" value="OMPdecase_type1_B"/>
    <property type="match status" value="1"/>
</dbReference>
<keyword evidence="4 7" id="KW-0665">Pyrimidine biosynthesis</keyword>
<protein>
    <recommendedName>
        <fullName evidence="7">Orotidine 5'-phosphate decarboxylase</fullName>
        <ecNumber evidence="7">4.1.1.23</ecNumber>
    </recommendedName>
    <alternativeName>
        <fullName evidence="7">OMP decarboxylase</fullName>
        <shortName evidence="7">OMPDCase</shortName>
        <shortName evidence="7">OMPdecase</shortName>
    </alternativeName>
</protein>
<dbReference type="InterPro" id="IPR018089">
    <property type="entry name" value="OMPdecase_AS"/>
</dbReference>
<dbReference type="SUPFAM" id="SSF51366">
    <property type="entry name" value="Ribulose-phoshate binding barrel"/>
    <property type="match status" value="1"/>
</dbReference>
<evidence type="ECO:0000256" key="5">
    <source>
        <dbReference type="ARBA" id="ARBA00023239"/>
    </source>
</evidence>
<dbReference type="RefSeq" id="WP_132805828.1">
    <property type="nucleotide sequence ID" value="NZ_SMAK01000003.1"/>
</dbReference>
<dbReference type="Proteomes" id="UP000295678">
    <property type="component" value="Unassembled WGS sequence"/>
</dbReference>
<dbReference type="NCBIfam" id="TIGR01740">
    <property type="entry name" value="pyrF"/>
    <property type="match status" value="1"/>
</dbReference>
<dbReference type="InterPro" id="IPR014732">
    <property type="entry name" value="OMPdecase"/>
</dbReference>
<comment type="function">
    <text evidence="1 7">Catalyzes the decarboxylation of orotidine 5'-monophosphate (OMP) to uridine 5'-monophosphate (UMP).</text>
</comment>
<comment type="caution">
    <text evidence="12">The sequence shown here is derived from an EMBL/GenBank/DDBJ whole genome shotgun (WGS) entry which is preliminary data.</text>
</comment>
<evidence type="ECO:0000313" key="13">
    <source>
        <dbReference type="Proteomes" id="UP000295678"/>
    </source>
</evidence>
<dbReference type="NCBIfam" id="NF001273">
    <property type="entry name" value="PRK00230.1"/>
    <property type="match status" value="1"/>
</dbReference>
<dbReference type="OrthoDB" id="9806203at2"/>
<feature type="binding site" evidence="9">
    <location>
        <position position="211"/>
    </location>
    <ligand>
        <name>substrate</name>
    </ligand>
</feature>
<feature type="binding site" evidence="7 9">
    <location>
        <position position="39"/>
    </location>
    <ligand>
        <name>substrate</name>
    </ligand>
</feature>
<feature type="binding site" evidence="7">
    <location>
        <begin position="66"/>
        <end position="75"/>
    </location>
    <ligand>
        <name>substrate</name>
    </ligand>
</feature>
<dbReference type="GO" id="GO:0005829">
    <property type="term" value="C:cytosol"/>
    <property type="evidence" value="ECO:0007669"/>
    <property type="project" value="TreeGrafter"/>
</dbReference>
<proteinExistence type="inferred from homology"/>
<dbReference type="InterPro" id="IPR013785">
    <property type="entry name" value="Aldolase_TIM"/>
</dbReference>
<dbReference type="Pfam" id="PF00215">
    <property type="entry name" value="OMPdecase"/>
    <property type="match status" value="1"/>
</dbReference>
<dbReference type="EC" id="4.1.1.23" evidence="7"/>